<evidence type="ECO:0000256" key="1">
    <source>
        <dbReference type="ARBA" id="ARBA00004173"/>
    </source>
</evidence>
<comment type="caution">
    <text evidence="7">The sequence shown here is derived from an EMBL/GenBank/DDBJ whole genome shotgun (WGS) entry which is preliminary data.</text>
</comment>
<evidence type="ECO:0000256" key="5">
    <source>
        <dbReference type="ARBA" id="ARBA00023274"/>
    </source>
</evidence>
<organism evidence="7 8">
    <name type="scientific">Rosa chinensis</name>
    <name type="common">China rose</name>
    <dbReference type="NCBI Taxonomy" id="74649"/>
    <lineage>
        <taxon>Eukaryota</taxon>
        <taxon>Viridiplantae</taxon>
        <taxon>Streptophyta</taxon>
        <taxon>Embryophyta</taxon>
        <taxon>Tracheophyta</taxon>
        <taxon>Spermatophyta</taxon>
        <taxon>Magnoliopsida</taxon>
        <taxon>eudicotyledons</taxon>
        <taxon>Gunneridae</taxon>
        <taxon>Pentapetalae</taxon>
        <taxon>rosids</taxon>
        <taxon>fabids</taxon>
        <taxon>Rosales</taxon>
        <taxon>Rosaceae</taxon>
        <taxon>Rosoideae</taxon>
        <taxon>Rosoideae incertae sedis</taxon>
        <taxon>Rosa</taxon>
    </lineage>
</organism>
<dbReference type="AlphaFoldDB" id="A0A2P6PQW4"/>
<comment type="subcellular location">
    <subcellularLocation>
        <location evidence="1">Mitochondrion</location>
    </subcellularLocation>
</comment>
<keyword evidence="5" id="KW-0687">Ribonucleoprotein</keyword>
<dbReference type="Gramene" id="PRQ24315">
    <property type="protein sequence ID" value="PRQ24315"/>
    <property type="gene ID" value="RchiOBHm_Chr6g0271051"/>
</dbReference>
<evidence type="ECO:0000313" key="7">
    <source>
        <dbReference type="EMBL" id="PRQ24315.1"/>
    </source>
</evidence>
<keyword evidence="8" id="KW-1185">Reference proteome</keyword>
<evidence type="ECO:0000256" key="6">
    <source>
        <dbReference type="ARBA" id="ARBA00035137"/>
    </source>
</evidence>
<protein>
    <recommendedName>
        <fullName evidence="6">Small ribosomal subunit protein mS23</fullName>
    </recommendedName>
</protein>
<dbReference type="InterPro" id="IPR059242">
    <property type="entry name" value="mS23_dom"/>
</dbReference>
<comment type="similarity">
    <text evidence="2">Belongs to the mitochondrion-specific ribosomal protein mS23 family.</text>
</comment>
<dbReference type="PANTHER" id="PTHR35693">
    <property type="entry name" value="EXPRESSED PROTEIN"/>
    <property type="match status" value="1"/>
</dbReference>
<gene>
    <name evidence="7" type="ORF">RchiOBHm_Chr6g0271051</name>
</gene>
<accession>A0A2P6PQW4</accession>
<evidence type="ECO:0000256" key="3">
    <source>
        <dbReference type="ARBA" id="ARBA00022980"/>
    </source>
</evidence>
<sequence>MSFMKGDLLTKTRKLVKGLGKAEPVWYKAMEQAPPPTFPRADAIQRITLLEDVYIKNPFGHRVLELKEQRASEQEAMTVADMEYQAEIKAKKKAYVALKKIARQQGKRPPPNPYPIVVKEIQAEEKKYVYDRFHNPRICQILRKLQNCKRKRQLRIRTE</sequence>
<dbReference type="EMBL" id="PDCK01000044">
    <property type="protein sequence ID" value="PRQ24315.1"/>
    <property type="molecule type" value="Genomic_DNA"/>
</dbReference>
<keyword evidence="4" id="KW-0496">Mitochondrion</keyword>
<keyword evidence="3" id="KW-0689">Ribosomal protein</keyword>
<evidence type="ECO:0000313" key="8">
    <source>
        <dbReference type="Proteomes" id="UP000238479"/>
    </source>
</evidence>
<proteinExistence type="inferred from homology"/>
<dbReference type="CDD" id="cd23701">
    <property type="entry name" value="At1g26750"/>
    <property type="match status" value="1"/>
</dbReference>
<evidence type="ECO:0000256" key="4">
    <source>
        <dbReference type="ARBA" id="ARBA00023128"/>
    </source>
</evidence>
<name>A0A2P6PQW4_ROSCH</name>
<dbReference type="STRING" id="74649.A0A2P6PQW4"/>
<evidence type="ECO:0000256" key="2">
    <source>
        <dbReference type="ARBA" id="ARBA00009864"/>
    </source>
</evidence>
<dbReference type="OMA" id="DMEYRTE"/>
<reference evidence="7 8" key="1">
    <citation type="journal article" date="2018" name="Nat. Genet.">
        <title>The Rosa genome provides new insights in the design of modern roses.</title>
        <authorList>
            <person name="Bendahmane M."/>
        </authorList>
    </citation>
    <scope>NUCLEOTIDE SEQUENCE [LARGE SCALE GENOMIC DNA]</scope>
    <source>
        <strain evidence="8">cv. Old Blush</strain>
    </source>
</reference>
<dbReference type="Proteomes" id="UP000238479">
    <property type="component" value="Chromosome 6"/>
</dbReference>
<dbReference type="PANTHER" id="PTHR35693:SF1">
    <property type="entry name" value="EXPRESSED PROTEIN"/>
    <property type="match status" value="1"/>
</dbReference>